<dbReference type="AlphaFoldDB" id="A0A0C9US68"/>
<dbReference type="HOGENOM" id="CLU_096188_2_2_1"/>
<dbReference type="Proteomes" id="UP000054279">
    <property type="component" value="Unassembled WGS sequence"/>
</dbReference>
<dbReference type="InterPro" id="IPR014710">
    <property type="entry name" value="RmlC-like_jellyroll"/>
</dbReference>
<dbReference type="Pfam" id="PF07883">
    <property type="entry name" value="Cupin_2"/>
    <property type="match status" value="1"/>
</dbReference>
<gene>
    <name evidence="3" type="ORF">M422DRAFT_70720</name>
</gene>
<evidence type="ECO:0000259" key="2">
    <source>
        <dbReference type="Pfam" id="PF07883"/>
    </source>
</evidence>
<dbReference type="InterPro" id="IPR011051">
    <property type="entry name" value="RmlC_Cupin_sf"/>
</dbReference>
<reference evidence="3 4" key="1">
    <citation type="submission" date="2014-06" db="EMBL/GenBank/DDBJ databases">
        <title>Evolutionary Origins and Diversification of the Mycorrhizal Mutualists.</title>
        <authorList>
            <consortium name="DOE Joint Genome Institute"/>
            <consortium name="Mycorrhizal Genomics Consortium"/>
            <person name="Kohler A."/>
            <person name="Kuo A."/>
            <person name="Nagy L.G."/>
            <person name="Floudas D."/>
            <person name="Copeland A."/>
            <person name="Barry K.W."/>
            <person name="Cichocki N."/>
            <person name="Veneault-Fourrey C."/>
            <person name="LaButti K."/>
            <person name="Lindquist E.A."/>
            <person name="Lipzen A."/>
            <person name="Lundell T."/>
            <person name="Morin E."/>
            <person name="Murat C."/>
            <person name="Riley R."/>
            <person name="Ohm R."/>
            <person name="Sun H."/>
            <person name="Tunlid A."/>
            <person name="Henrissat B."/>
            <person name="Grigoriev I.V."/>
            <person name="Hibbett D.S."/>
            <person name="Martin F."/>
        </authorList>
    </citation>
    <scope>NUCLEOTIDE SEQUENCE [LARGE SCALE GENOMIC DNA]</scope>
    <source>
        <strain evidence="3 4">SS14</strain>
    </source>
</reference>
<accession>A0A0C9US68</accession>
<proteinExistence type="predicted"/>
<dbReference type="Gene3D" id="2.60.120.10">
    <property type="entry name" value="Jelly Rolls"/>
    <property type="match status" value="1"/>
</dbReference>
<dbReference type="PANTHER" id="PTHR36156:SF2">
    <property type="entry name" value="CUPIN TYPE-2 DOMAIN-CONTAINING PROTEIN"/>
    <property type="match status" value="1"/>
</dbReference>
<feature type="domain" description="Cupin type-2" evidence="2">
    <location>
        <begin position="110"/>
        <end position="177"/>
    </location>
</feature>
<feature type="region of interest" description="Disordered" evidence="1">
    <location>
        <begin position="1"/>
        <end position="29"/>
    </location>
</feature>
<sequence length="197" mass="21883">MSPGESNEVNYSESDSNITSTSSTSEEVIVPLLPNPRRIVTGHDESGKAIISMDDEVEVMDQWQGVIRGAKIWTNQHIPTKDNLTDVDGSTRPVPGLGLILPQGISHRYTDLAPGRMTPMHRTNSVDYNILISGQLILVLDNDVEKEVEVGHVVIQRGTRHGWRNPSTTEWTRWVSVLIDAVPVEVDGKPLEDTWEP</sequence>
<dbReference type="CDD" id="cd02231">
    <property type="entry name" value="cupin_BLL6423-like"/>
    <property type="match status" value="1"/>
</dbReference>
<keyword evidence="4" id="KW-1185">Reference proteome</keyword>
<feature type="compositionally biased region" description="Polar residues" evidence="1">
    <location>
        <begin position="1"/>
        <end position="11"/>
    </location>
</feature>
<dbReference type="PANTHER" id="PTHR36156">
    <property type="entry name" value="SLR2101 PROTEIN"/>
    <property type="match status" value="1"/>
</dbReference>
<organism evidence="3 4">
    <name type="scientific">Sphaerobolus stellatus (strain SS14)</name>
    <dbReference type="NCBI Taxonomy" id="990650"/>
    <lineage>
        <taxon>Eukaryota</taxon>
        <taxon>Fungi</taxon>
        <taxon>Dikarya</taxon>
        <taxon>Basidiomycota</taxon>
        <taxon>Agaricomycotina</taxon>
        <taxon>Agaricomycetes</taxon>
        <taxon>Phallomycetidae</taxon>
        <taxon>Geastrales</taxon>
        <taxon>Sphaerobolaceae</taxon>
        <taxon>Sphaerobolus</taxon>
    </lineage>
</organism>
<dbReference type="EMBL" id="KN837232">
    <property type="protein sequence ID" value="KIJ32047.1"/>
    <property type="molecule type" value="Genomic_DNA"/>
</dbReference>
<dbReference type="Gene3D" id="2.20.70.150">
    <property type="match status" value="1"/>
</dbReference>
<name>A0A0C9US68_SPHS4</name>
<dbReference type="OrthoDB" id="5840532at2759"/>
<feature type="compositionally biased region" description="Low complexity" evidence="1">
    <location>
        <begin position="12"/>
        <end position="27"/>
    </location>
</feature>
<evidence type="ECO:0000313" key="4">
    <source>
        <dbReference type="Proteomes" id="UP000054279"/>
    </source>
</evidence>
<dbReference type="SUPFAM" id="SSF51182">
    <property type="entry name" value="RmlC-like cupins"/>
    <property type="match status" value="1"/>
</dbReference>
<evidence type="ECO:0000313" key="3">
    <source>
        <dbReference type="EMBL" id="KIJ32047.1"/>
    </source>
</evidence>
<dbReference type="InterPro" id="IPR013096">
    <property type="entry name" value="Cupin_2"/>
</dbReference>
<protein>
    <submittedName>
        <fullName evidence="3">Unplaced genomic scaffold SPHSTscaffold_157, whole genome shotgun sequence</fullName>
    </submittedName>
</protein>
<evidence type="ECO:0000256" key="1">
    <source>
        <dbReference type="SAM" id="MobiDB-lite"/>
    </source>
</evidence>
<dbReference type="InterPro" id="IPR047142">
    <property type="entry name" value="OryJ/VirC-like"/>
</dbReference>